<dbReference type="GO" id="GO:0007200">
    <property type="term" value="P:phospholipase C-activating G protein-coupled receptor signaling pathway"/>
    <property type="evidence" value="ECO:0007669"/>
    <property type="project" value="TreeGrafter"/>
</dbReference>
<keyword evidence="9 11" id="KW-0807">Transducer</keyword>
<dbReference type="EMBL" id="JAATIS010000094">
    <property type="protein sequence ID" value="KAG2471064.1"/>
    <property type="molecule type" value="Genomic_DNA"/>
</dbReference>
<dbReference type="GO" id="GO:0006954">
    <property type="term" value="P:inflammatory response"/>
    <property type="evidence" value="ECO:0007669"/>
    <property type="project" value="TreeGrafter"/>
</dbReference>
<dbReference type="PANTHER" id="PTHR24225">
    <property type="entry name" value="CHEMOTACTIC RECEPTOR"/>
    <property type="match status" value="1"/>
</dbReference>
<comment type="similarity">
    <text evidence="11">Belongs to the G-protein coupled receptor 1 family.</text>
</comment>
<evidence type="ECO:0000313" key="14">
    <source>
        <dbReference type="EMBL" id="KAG2471064.1"/>
    </source>
</evidence>
<feature type="transmembrane region" description="Helical" evidence="12">
    <location>
        <begin position="64"/>
        <end position="90"/>
    </location>
</feature>
<dbReference type="GO" id="GO:0007204">
    <property type="term" value="P:positive regulation of cytosolic calcium ion concentration"/>
    <property type="evidence" value="ECO:0007669"/>
    <property type="project" value="TreeGrafter"/>
</dbReference>
<reference evidence="14 15" key="1">
    <citation type="journal article" date="2021" name="Cell">
        <title>Tracing the genetic footprints of vertebrate landing in non-teleost ray-finned fishes.</title>
        <authorList>
            <person name="Bi X."/>
            <person name="Wang K."/>
            <person name="Yang L."/>
            <person name="Pan H."/>
            <person name="Jiang H."/>
            <person name="Wei Q."/>
            <person name="Fang M."/>
            <person name="Yu H."/>
            <person name="Zhu C."/>
            <person name="Cai Y."/>
            <person name="He Y."/>
            <person name="Gan X."/>
            <person name="Zeng H."/>
            <person name="Yu D."/>
            <person name="Zhu Y."/>
            <person name="Jiang H."/>
            <person name="Qiu Q."/>
            <person name="Yang H."/>
            <person name="Zhang Y.E."/>
            <person name="Wang W."/>
            <person name="Zhu M."/>
            <person name="He S."/>
            <person name="Zhang G."/>
        </authorList>
    </citation>
    <scope>NUCLEOTIDE SEQUENCE [LARGE SCALE GENOMIC DNA]</scope>
    <source>
        <strain evidence="14">Bchr_013</strain>
    </source>
</reference>
<dbReference type="GO" id="GO:0004930">
    <property type="term" value="F:G protein-coupled receptor activity"/>
    <property type="evidence" value="ECO:0007669"/>
    <property type="project" value="UniProtKB-KW"/>
</dbReference>
<feature type="transmembrane region" description="Helical" evidence="12">
    <location>
        <begin position="273"/>
        <end position="292"/>
    </location>
</feature>
<accession>A0A8X7XPK2</accession>
<name>A0A8X7XPK2_POLSE</name>
<feature type="transmembrane region" description="Helical" evidence="12">
    <location>
        <begin position="102"/>
        <end position="123"/>
    </location>
</feature>
<protein>
    <submittedName>
        <fullName evidence="14">CML1 protein</fullName>
    </submittedName>
</protein>
<feature type="non-terminal residue" evidence="14">
    <location>
        <position position="393"/>
    </location>
</feature>
<keyword evidence="6 12" id="KW-0472">Membrane</keyword>
<keyword evidence="5 11" id="KW-0297">G-protein coupled receptor</keyword>
<keyword evidence="4 12" id="KW-1133">Transmembrane helix</keyword>
<dbReference type="GO" id="GO:0006935">
    <property type="term" value="P:chemotaxis"/>
    <property type="evidence" value="ECO:0007669"/>
    <property type="project" value="UniProtKB-KW"/>
</dbReference>
<dbReference type="PROSITE" id="PS00237">
    <property type="entry name" value="G_PROTEIN_RECEP_F1_1"/>
    <property type="match status" value="1"/>
</dbReference>
<feature type="transmembrane region" description="Helical" evidence="12">
    <location>
        <begin position="235"/>
        <end position="261"/>
    </location>
</feature>
<gene>
    <name evidence="14" type="primary">Cmlkr1_3</name>
    <name evidence="14" type="ORF">GTO96_0006595</name>
</gene>
<evidence type="ECO:0000256" key="10">
    <source>
        <dbReference type="ARBA" id="ARBA00025736"/>
    </source>
</evidence>
<evidence type="ECO:0000256" key="5">
    <source>
        <dbReference type="ARBA" id="ARBA00023040"/>
    </source>
</evidence>
<evidence type="ECO:0000256" key="9">
    <source>
        <dbReference type="ARBA" id="ARBA00023224"/>
    </source>
</evidence>
<keyword evidence="15" id="KW-1185">Reference proteome</keyword>
<evidence type="ECO:0000256" key="6">
    <source>
        <dbReference type="ARBA" id="ARBA00023136"/>
    </source>
</evidence>
<feature type="non-terminal residue" evidence="14">
    <location>
        <position position="1"/>
    </location>
</feature>
<evidence type="ECO:0000256" key="7">
    <source>
        <dbReference type="ARBA" id="ARBA00023157"/>
    </source>
</evidence>
<proteinExistence type="inferred from homology"/>
<dbReference type="InterPro" id="IPR017452">
    <property type="entry name" value="GPCR_Rhodpsn_7TM"/>
</dbReference>
<feature type="transmembrane region" description="Helical" evidence="12">
    <location>
        <begin position="312"/>
        <end position="331"/>
    </location>
</feature>
<feature type="domain" description="G-protein coupled receptors family 1 profile" evidence="13">
    <location>
        <begin position="83"/>
        <end position="328"/>
    </location>
</feature>
<dbReference type="InterPro" id="IPR000276">
    <property type="entry name" value="GPCR_Rhodpsn"/>
</dbReference>
<evidence type="ECO:0000259" key="13">
    <source>
        <dbReference type="PROSITE" id="PS50262"/>
    </source>
</evidence>
<dbReference type="FunFam" id="1.20.1070.10:FF:000034">
    <property type="entry name" value="G-protein coupled receptor 1"/>
    <property type="match status" value="1"/>
</dbReference>
<keyword evidence="8 11" id="KW-0675">Receptor</keyword>
<dbReference type="PANTHER" id="PTHR24225:SF24">
    <property type="entry name" value="G-PROTEIN COUPLED RECEPTORS FAMILY 1 PROFILE DOMAIN-CONTAINING PROTEIN"/>
    <property type="match status" value="1"/>
</dbReference>
<comment type="similarity">
    <text evidence="10">Belongs to the chemokine-like receptor (CMKLR) family.</text>
</comment>
<keyword evidence="3 11" id="KW-0812">Transmembrane</keyword>
<evidence type="ECO:0000256" key="2">
    <source>
        <dbReference type="ARBA" id="ARBA00022500"/>
    </source>
</evidence>
<dbReference type="Proteomes" id="UP000886611">
    <property type="component" value="Unassembled WGS sequence"/>
</dbReference>
<evidence type="ECO:0000256" key="12">
    <source>
        <dbReference type="SAM" id="Phobius"/>
    </source>
</evidence>
<feature type="transmembrane region" description="Helical" evidence="12">
    <location>
        <begin position="182"/>
        <end position="203"/>
    </location>
</feature>
<dbReference type="Gene3D" id="1.20.1070.10">
    <property type="entry name" value="Rhodopsin 7-helix transmembrane proteins"/>
    <property type="match status" value="1"/>
</dbReference>
<dbReference type="CDD" id="cd14974">
    <property type="entry name" value="7tmA_Anaphylatoxin_R-like"/>
    <property type="match status" value="1"/>
</dbReference>
<feature type="transmembrane region" description="Helical" evidence="12">
    <location>
        <begin position="143"/>
        <end position="161"/>
    </location>
</feature>
<comment type="subcellular location">
    <subcellularLocation>
        <location evidence="1">Membrane</location>
        <topology evidence="1">Multi-pass membrane protein</topology>
    </subcellularLocation>
</comment>
<evidence type="ECO:0000256" key="11">
    <source>
        <dbReference type="RuleBase" id="RU000688"/>
    </source>
</evidence>
<organism evidence="14 15">
    <name type="scientific">Polypterus senegalus</name>
    <name type="common">Senegal bichir</name>
    <dbReference type="NCBI Taxonomy" id="55291"/>
    <lineage>
        <taxon>Eukaryota</taxon>
        <taxon>Metazoa</taxon>
        <taxon>Chordata</taxon>
        <taxon>Craniata</taxon>
        <taxon>Vertebrata</taxon>
        <taxon>Euteleostomi</taxon>
        <taxon>Actinopterygii</taxon>
        <taxon>Polypteriformes</taxon>
        <taxon>Polypteridae</taxon>
        <taxon>Polypterus</taxon>
    </lineage>
</organism>
<dbReference type="PRINTS" id="PR00526">
    <property type="entry name" value="FMETLEUPHER"/>
</dbReference>
<dbReference type="Pfam" id="PF00001">
    <property type="entry name" value="7tm_1"/>
    <property type="match status" value="1"/>
</dbReference>
<dbReference type="AlphaFoldDB" id="A0A8X7XPK2"/>
<keyword evidence="7" id="KW-1015">Disulfide bond</keyword>
<comment type="caution">
    <text evidence="14">The sequence shown here is derived from an EMBL/GenBank/DDBJ whole genome shotgun (WGS) entry which is preliminary data.</text>
</comment>
<keyword evidence="2" id="KW-0145">Chemotaxis</keyword>
<evidence type="ECO:0000256" key="8">
    <source>
        <dbReference type="ARBA" id="ARBA00023170"/>
    </source>
</evidence>
<dbReference type="PROSITE" id="PS50262">
    <property type="entry name" value="G_PROTEIN_RECEP_F1_2"/>
    <property type="match status" value="1"/>
</dbReference>
<evidence type="ECO:0000313" key="15">
    <source>
        <dbReference type="Proteomes" id="UP000886611"/>
    </source>
</evidence>
<dbReference type="GO" id="GO:0004875">
    <property type="term" value="F:complement receptor activity"/>
    <property type="evidence" value="ECO:0007669"/>
    <property type="project" value="TreeGrafter"/>
</dbReference>
<evidence type="ECO:0000256" key="3">
    <source>
        <dbReference type="ARBA" id="ARBA00022692"/>
    </source>
</evidence>
<evidence type="ECO:0000256" key="1">
    <source>
        <dbReference type="ARBA" id="ARBA00004141"/>
    </source>
</evidence>
<dbReference type="InterPro" id="IPR000826">
    <property type="entry name" value="Formyl_rcpt-rel"/>
</dbReference>
<sequence>MSLCTVGKYSAFTHGERRLLLMFLDDRIKTTTHFSLQESEHRPPLVPSPLNSSRSAPYTEAEEVMHVVAAVVYSLVFLLGTIGNGLIIWLTGFRMIRTVNTIWFLNLAIADFIFAALRPFAVVREALSSDWPFGSTMCKMNDFVKYLNMYASVFILTTISIDRCMLVVHPVWSRNHRSIRMASLVALFTWVIAFFFSMPYLFLRDTMIDLHNKTKCTLSFTGDAEEKRRVRLATYITRFTCGFLVPFGIITTCYVIIYLRIKDKKWSRSNRPFIIIMVTIAAFFVCWMPYHIFNFLKTSSLPKAFVKVGYRISSGLAYLNSCLNPIFYFFVGYSFRKVGEGSLLASMKNVFMDDPNQAKLSITSSESIQLPLRKMTITVANNNNRHPSGLAAN</sequence>
<dbReference type="SUPFAM" id="SSF81321">
    <property type="entry name" value="Family A G protein-coupled receptor-like"/>
    <property type="match status" value="1"/>
</dbReference>
<dbReference type="GO" id="GO:0005886">
    <property type="term" value="C:plasma membrane"/>
    <property type="evidence" value="ECO:0007669"/>
    <property type="project" value="TreeGrafter"/>
</dbReference>
<evidence type="ECO:0000256" key="4">
    <source>
        <dbReference type="ARBA" id="ARBA00022989"/>
    </source>
</evidence>
<dbReference type="PRINTS" id="PR00237">
    <property type="entry name" value="GPCRRHODOPSN"/>
</dbReference>